<evidence type="ECO:0000259" key="1">
    <source>
        <dbReference type="PROSITE" id="PS50181"/>
    </source>
</evidence>
<protein>
    <recommendedName>
        <fullName evidence="1">F-box domain-containing protein</fullName>
    </recommendedName>
</protein>
<feature type="domain" description="F-box" evidence="1">
    <location>
        <begin position="1"/>
        <end position="62"/>
    </location>
</feature>
<sequence length="501" mass="57611">MSPIFNIPFELLYQIILFIDLPKDLLSFALTCRSFRNIIIPDFLKYCKTRCSFLGDETWSTLAERPILCERVKFLETTFNPWPYLTTQVGPNGTYFQTSPEGAALQKMQNLISFRCNLTDPPSNLVKTITTALKESGCMLKELELNTSWRASHDNTEEYNHSVISLFALNMSSISKVSIASNSFRTRDAQSLWRILSDSPNLTHLQLDVCQIGFIYENPNFIFLTHCHWPRLKHLTIKGFEIRESGNVTTYNSYLQIFLSRHIHLETFYVTSHLTFPVQLPRLQAIGYYPWSPEPEELGTIYSDRKRFLSVSIAQNLTHLFLFSFGPLFDIGETGGFPSLETCVLPPIQVGRHPVHREWLAEFVSVAPRIKKMAITVSRFHHETISKVINTLLPLRELTVLLGLFSSVESSDESKMKTLELAYQHPTLSHVNIELKEENLRADRCVRLLPRGPLDPRPVFEVVPLNVLAPDDWRTKWGGFFRGLNEYSILRFVTNSDTLEQ</sequence>
<reference evidence="2" key="1">
    <citation type="submission" date="2021-10" db="EMBL/GenBank/DDBJ databases">
        <title>De novo Genome Assembly of Clathrus columnatus (Basidiomycota, Fungi) Using Illumina and Nanopore Sequence Data.</title>
        <authorList>
            <person name="Ogiso-Tanaka E."/>
            <person name="Itagaki H."/>
            <person name="Hosoya T."/>
            <person name="Hosaka K."/>
        </authorList>
    </citation>
    <scope>NUCLEOTIDE SEQUENCE</scope>
    <source>
        <strain evidence="2">MO-923</strain>
    </source>
</reference>
<dbReference type="SMART" id="SM00256">
    <property type="entry name" value="FBOX"/>
    <property type="match status" value="1"/>
</dbReference>
<proteinExistence type="predicted"/>
<evidence type="ECO:0000313" key="2">
    <source>
        <dbReference type="EMBL" id="GJJ14296.1"/>
    </source>
</evidence>
<organism evidence="2 3">
    <name type="scientific">Clathrus columnatus</name>
    <dbReference type="NCBI Taxonomy" id="1419009"/>
    <lineage>
        <taxon>Eukaryota</taxon>
        <taxon>Fungi</taxon>
        <taxon>Dikarya</taxon>
        <taxon>Basidiomycota</taxon>
        <taxon>Agaricomycotina</taxon>
        <taxon>Agaricomycetes</taxon>
        <taxon>Phallomycetidae</taxon>
        <taxon>Phallales</taxon>
        <taxon>Clathraceae</taxon>
        <taxon>Clathrus</taxon>
    </lineage>
</organism>
<dbReference type="PROSITE" id="PS50181">
    <property type="entry name" value="FBOX"/>
    <property type="match status" value="1"/>
</dbReference>
<evidence type="ECO:0000313" key="3">
    <source>
        <dbReference type="Proteomes" id="UP001050691"/>
    </source>
</evidence>
<dbReference type="InterPro" id="IPR032675">
    <property type="entry name" value="LRR_dom_sf"/>
</dbReference>
<dbReference type="Proteomes" id="UP001050691">
    <property type="component" value="Unassembled WGS sequence"/>
</dbReference>
<accession>A0AAV5AI27</accession>
<gene>
    <name evidence="2" type="ORF">Clacol_008560</name>
</gene>
<dbReference type="AlphaFoldDB" id="A0AAV5AI27"/>
<dbReference type="InterPro" id="IPR001810">
    <property type="entry name" value="F-box_dom"/>
</dbReference>
<dbReference type="SUPFAM" id="SSF52047">
    <property type="entry name" value="RNI-like"/>
    <property type="match status" value="1"/>
</dbReference>
<dbReference type="EMBL" id="BPWL01000009">
    <property type="protein sequence ID" value="GJJ14296.1"/>
    <property type="molecule type" value="Genomic_DNA"/>
</dbReference>
<dbReference type="Gene3D" id="3.80.10.10">
    <property type="entry name" value="Ribonuclease Inhibitor"/>
    <property type="match status" value="1"/>
</dbReference>
<keyword evidence="3" id="KW-1185">Reference proteome</keyword>
<name>A0AAV5AI27_9AGAM</name>
<comment type="caution">
    <text evidence="2">The sequence shown here is derived from an EMBL/GenBank/DDBJ whole genome shotgun (WGS) entry which is preliminary data.</text>
</comment>
<dbReference type="CDD" id="cd09917">
    <property type="entry name" value="F-box_SF"/>
    <property type="match status" value="1"/>
</dbReference>